<evidence type="ECO:0000313" key="1">
    <source>
        <dbReference type="Proteomes" id="UP001652740"/>
    </source>
</evidence>
<gene>
    <name evidence="2" type="primary">LOC113511838</name>
</gene>
<proteinExistence type="predicted"/>
<dbReference type="Proteomes" id="UP001652740">
    <property type="component" value="Unplaced"/>
</dbReference>
<evidence type="ECO:0000313" key="2">
    <source>
        <dbReference type="RefSeq" id="XP_031769555.1"/>
    </source>
</evidence>
<sequence>MYHFIEDVELRRIFPNEFPQDTVRRSGAVDPEHLGRYAELQRYFKYPKAFLNSHFEELICYDENKKKICRIDVDRYTPDENFYFMSATQDSHVDRRRVYCMLLLCFTEDELDRVVASF</sequence>
<name>A0A6J3CCN3_GALME</name>
<dbReference type="InParanoid" id="A0A6J3CCN3"/>
<dbReference type="KEGG" id="gmw:113511838"/>
<keyword evidence="1" id="KW-1185">Reference proteome</keyword>
<organism evidence="1 2">
    <name type="scientific">Galleria mellonella</name>
    <name type="common">Greater wax moth</name>
    <dbReference type="NCBI Taxonomy" id="7137"/>
    <lineage>
        <taxon>Eukaryota</taxon>
        <taxon>Metazoa</taxon>
        <taxon>Ecdysozoa</taxon>
        <taxon>Arthropoda</taxon>
        <taxon>Hexapoda</taxon>
        <taxon>Insecta</taxon>
        <taxon>Pterygota</taxon>
        <taxon>Neoptera</taxon>
        <taxon>Endopterygota</taxon>
        <taxon>Lepidoptera</taxon>
        <taxon>Glossata</taxon>
        <taxon>Ditrysia</taxon>
        <taxon>Pyraloidea</taxon>
        <taxon>Pyralidae</taxon>
        <taxon>Galleriinae</taxon>
        <taxon>Galleria</taxon>
    </lineage>
</organism>
<dbReference type="OrthoDB" id="6629557at2759"/>
<reference evidence="2" key="1">
    <citation type="submission" date="2025-08" db="UniProtKB">
        <authorList>
            <consortium name="RefSeq"/>
        </authorList>
    </citation>
    <scope>IDENTIFICATION</scope>
    <source>
        <tissue evidence="2">Whole larvae</tissue>
    </source>
</reference>
<accession>A0A6J3CCN3</accession>
<dbReference type="RefSeq" id="XP_031769555.1">
    <property type="nucleotide sequence ID" value="XM_031913695.1"/>
</dbReference>
<protein>
    <submittedName>
        <fullName evidence="2">Uncharacterized protein LOC113511838</fullName>
    </submittedName>
</protein>
<dbReference type="AlphaFoldDB" id="A0A6J3CCN3"/>
<dbReference type="GeneID" id="113511838"/>